<evidence type="ECO:0000256" key="7">
    <source>
        <dbReference type="ARBA" id="ARBA00034617"/>
    </source>
</evidence>
<dbReference type="InterPro" id="IPR027417">
    <property type="entry name" value="P-loop_NTPase"/>
</dbReference>
<feature type="compositionally biased region" description="Low complexity" evidence="11">
    <location>
        <begin position="12"/>
        <end position="25"/>
    </location>
</feature>
<feature type="binding site" evidence="10">
    <location>
        <begin position="63"/>
        <end position="70"/>
    </location>
    <ligand>
        <name>ATP</name>
        <dbReference type="ChEBI" id="CHEBI:30616"/>
    </ligand>
</feature>
<comment type="caution">
    <text evidence="14">The sequence shown here is derived from an EMBL/GenBank/DDBJ whole genome shotgun (WGS) entry which is preliminary data.</text>
</comment>
<dbReference type="PANTHER" id="PTHR11070">
    <property type="entry name" value="UVRD / RECB / PCRA DNA HELICASE FAMILY MEMBER"/>
    <property type="match status" value="1"/>
</dbReference>
<evidence type="ECO:0000256" key="9">
    <source>
        <dbReference type="ARBA" id="ARBA00048988"/>
    </source>
</evidence>
<keyword evidence="6" id="KW-0413">Isomerase</keyword>
<dbReference type="CDD" id="cd17932">
    <property type="entry name" value="DEXQc_UvrD"/>
    <property type="match status" value="1"/>
</dbReference>
<dbReference type="GO" id="GO:0043138">
    <property type="term" value="F:3'-5' DNA helicase activity"/>
    <property type="evidence" value="ECO:0007669"/>
    <property type="project" value="UniProtKB-EC"/>
</dbReference>
<evidence type="ECO:0000256" key="5">
    <source>
        <dbReference type="ARBA" id="ARBA00022840"/>
    </source>
</evidence>
<evidence type="ECO:0000256" key="11">
    <source>
        <dbReference type="SAM" id="MobiDB-lite"/>
    </source>
</evidence>
<reference evidence="14 15" key="1">
    <citation type="submission" date="2020-08" db="EMBL/GenBank/DDBJ databases">
        <title>Genomic Encyclopedia of Type Strains, Phase IV (KMG-IV): sequencing the most valuable type-strain genomes for metagenomic binning, comparative biology and taxonomic classification.</title>
        <authorList>
            <person name="Goeker M."/>
        </authorList>
    </citation>
    <scope>NUCLEOTIDE SEQUENCE [LARGE SCALE GENOMIC DNA]</scope>
    <source>
        <strain evidence="14 15">DSM 29781</strain>
    </source>
</reference>
<comment type="catalytic activity">
    <reaction evidence="9">
        <text>ATP + H2O = ADP + phosphate + H(+)</text>
        <dbReference type="Rhea" id="RHEA:13065"/>
        <dbReference type="ChEBI" id="CHEBI:15377"/>
        <dbReference type="ChEBI" id="CHEBI:15378"/>
        <dbReference type="ChEBI" id="CHEBI:30616"/>
        <dbReference type="ChEBI" id="CHEBI:43474"/>
        <dbReference type="ChEBI" id="CHEBI:456216"/>
        <dbReference type="EC" id="5.6.2.4"/>
    </reaction>
</comment>
<evidence type="ECO:0000313" key="14">
    <source>
        <dbReference type="EMBL" id="MBB5272966.1"/>
    </source>
</evidence>
<proteinExistence type="inferred from homology"/>
<accession>A0A7W8M9E4</accession>
<dbReference type="Proteomes" id="UP000532440">
    <property type="component" value="Unassembled WGS sequence"/>
</dbReference>
<dbReference type="Gene3D" id="3.40.50.300">
    <property type="entry name" value="P-loop containing nucleotide triphosphate hydrolases"/>
    <property type="match status" value="2"/>
</dbReference>
<evidence type="ECO:0000313" key="15">
    <source>
        <dbReference type="Proteomes" id="UP000532440"/>
    </source>
</evidence>
<dbReference type="PROSITE" id="PS51217">
    <property type="entry name" value="UVRD_HELICASE_CTER"/>
    <property type="match status" value="1"/>
</dbReference>
<dbReference type="InterPro" id="IPR013986">
    <property type="entry name" value="DExx_box_DNA_helicase_dom_sf"/>
</dbReference>
<keyword evidence="2 10" id="KW-0547">Nucleotide-binding</keyword>
<dbReference type="EMBL" id="JACHGB010000005">
    <property type="protein sequence ID" value="MBB5272966.1"/>
    <property type="molecule type" value="Genomic_DNA"/>
</dbReference>
<evidence type="ECO:0000256" key="8">
    <source>
        <dbReference type="ARBA" id="ARBA00034808"/>
    </source>
</evidence>
<evidence type="ECO:0000256" key="1">
    <source>
        <dbReference type="ARBA" id="ARBA00009922"/>
    </source>
</evidence>
<dbReference type="Gene3D" id="1.10.486.10">
    <property type="entry name" value="PCRA, domain 4"/>
    <property type="match status" value="1"/>
</dbReference>
<dbReference type="InterPro" id="IPR014017">
    <property type="entry name" value="DNA_helicase_UvrD-like_C"/>
</dbReference>
<sequence>MPTATLPDLQEAAATAAAGPGATPAPVAPAPPDALNPEQRAAASHGARDAQGRFSAGPLLVIAGAGTGKTATLAHRVAHLVLEGVDPERILLLTFSRRAAQEMVRRAESIVGAQLAAQGRRGTPRLPWAGTFHAIGARLLRQHAAQVGLDPGFGILDRGDAADLIDLLRHELDLSSRPQRFPRKDTCLAIYSHRVNTGWPLERVLEKTFPWCAQWADELKGLFRAYVERKQANGVLDYDDLLLWWHAAVADPALAAEIGARFDHVLVDEYQDTNALQSEILLALKPAGDGLTVVGDDAQSIYAFRAADIGNILGFPERFDPPARRITLELNYRSVQPVLDAANTLLAGAPRQYPKTLRAARGAGAKPRLVSVLDERSQADHVAGEVLRLRETGVALRRQAVLFRSSHHSDLLELELTRRNIPYVKHGGLRFLEAAHVKDLLALLRWADNPRNGIAAFRALQLMSGFGPANARRGIDCVAAAGNQLAALRGFAAPSAAGDSWPAFVDLMVRLADPATPWPGQVDAARRWYQPVLERRHDDAAVRAADLDMIAAVAPQFGSRERFLTELTLDPPQASGDLAGTPLLDEDYLVLSTVHSAKGQEWDAVYLLNVADGNFPNEYSTGDADAIEEERRLLYVALTRARDTLQLIEPQRYYVTGQARFGDGYVHGARSRFLDAAMLAQFERAGPPATPGVPAATAGRARVDVASKLRGMW</sequence>
<dbReference type="GO" id="GO:0000725">
    <property type="term" value="P:recombinational repair"/>
    <property type="evidence" value="ECO:0007669"/>
    <property type="project" value="TreeGrafter"/>
</dbReference>
<dbReference type="AlphaFoldDB" id="A0A7W8M9E4"/>
<evidence type="ECO:0000256" key="6">
    <source>
        <dbReference type="ARBA" id="ARBA00023235"/>
    </source>
</evidence>
<evidence type="ECO:0000259" key="12">
    <source>
        <dbReference type="PROSITE" id="PS51198"/>
    </source>
</evidence>
<evidence type="ECO:0000256" key="2">
    <source>
        <dbReference type="ARBA" id="ARBA00022741"/>
    </source>
</evidence>
<dbReference type="SUPFAM" id="SSF52540">
    <property type="entry name" value="P-loop containing nucleoside triphosphate hydrolases"/>
    <property type="match status" value="1"/>
</dbReference>
<evidence type="ECO:0000256" key="4">
    <source>
        <dbReference type="ARBA" id="ARBA00022806"/>
    </source>
</evidence>
<dbReference type="GO" id="GO:0016787">
    <property type="term" value="F:hydrolase activity"/>
    <property type="evidence" value="ECO:0007669"/>
    <property type="project" value="UniProtKB-UniRule"/>
</dbReference>
<dbReference type="EC" id="5.6.2.4" evidence="8"/>
<dbReference type="GO" id="GO:0005524">
    <property type="term" value="F:ATP binding"/>
    <property type="evidence" value="ECO:0007669"/>
    <property type="project" value="UniProtKB-UniRule"/>
</dbReference>
<dbReference type="GO" id="GO:0005829">
    <property type="term" value="C:cytosol"/>
    <property type="evidence" value="ECO:0007669"/>
    <property type="project" value="TreeGrafter"/>
</dbReference>
<dbReference type="InterPro" id="IPR014016">
    <property type="entry name" value="UvrD-like_ATP-bd"/>
</dbReference>
<name>A0A7W8M9E4_9BURK</name>
<feature type="domain" description="UvrD-like helicase C-terminal" evidence="13">
    <location>
        <begin position="336"/>
        <end position="599"/>
    </location>
</feature>
<dbReference type="Gene3D" id="1.10.10.160">
    <property type="match status" value="1"/>
</dbReference>
<keyword evidence="4 10" id="KW-0347">Helicase</keyword>
<evidence type="ECO:0000259" key="13">
    <source>
        <dbReference type="PROSITE" id="PS51217"/>
    </source>
</evidence>
<keyword evidence="15" id="KW-1185">Reference proteome</keyword>
<comment type="catalytic activity">
    <reaction evidence="7">
        <text>Couples ATP hydrolysis with the unwinding of duplex DNA by translocating in the 3'-5' direction.</text>
        <dbReference type="EC" id="5.6.2.4"/>
    </reaction>
</comment>
<dbReference type="PROSITE" id="PS51198">
    <property type="entry name" value="UVRD_HELICASE_ATP_BIND"/>
    <property type="match status" value="1"/>
</dbReference>
<evidence type="ECO:0000256" key="3">
    <source>
        <dbReference type="ARBA" id="ARBA00022801"/>
    </source>
</evidence>
<dbReference type="PANTHER" id="PTHR11070:SF3">
    <property type="entry name" value="DNA 3'-5' HELICASE"/>
    <property type="match status" value="1"/>
</dbReference>
<dbReference type="Pfam" id="PF00580">
    <property type="entry name" value="UvrD-helicase"/>
    <property type="match status" value="1"/>
</dbReference>
<feature type="domain" description="UvrD-like helicase ATP-binding" evidence="12">
    <location>
        <begin position="42"/>
        <end position="335"/>
    </location>
</feature>
<evidence type="ECO:0000256" key="10">
    <source>
        <dbReference type="PROSITE-ProRule" id="PRU00560"/>
    </source>
</evidence>
<organism evidence="14 15">
    <name type="scientific">Quisquiliibacterium transsilvanicum</name>
    <dbReference type="NCBI Taxonomy" id="1549638"/>
    <lineage>
        <taxon>Bacteria</taxon>
        <taxon>Pseudomonadati</taxon>
        <taxon>Pseudomonadota</taxon>
        <taxon>Betaproteobacteria</taxon>
        <taxon>Burkholderiales</taxon>
        <taxon>Burkholderiaceae</taxon>
        <taxon>Quisquiliibacterium</taxon>
    </lineage>
</organism>
<keyword evidence="3 10" id="KW-0378">Hydrolase</keyword>
<dbReference type="Pfam" id="PF13361">
    <property type="entry name" value="UvrD_C"/>
    <property type="match status" value="2"/>
</dbReference>
<dbReference type="RefSeq" id="WP_183969026.1">
    <property type="nucleotide sequence ID" value="NZ_BAABEW010000024.1"/>
</dbReference>
<keyword evidence="5 10" id="KW-0067">ATP-binding</keyword>
<gene>
    <name evidence="14" type="ORF">HNQ70_002989</name>
</gene>
<protein>
    <recommendedName>
        <fullName evidence="8">DNA 3'-5' helicase</fullName>
        <ecNumber evidence="8">5.6.2.4</ecNumber>
    </recommendedName>
</protein>
<comment type="similarity">
    <text evidence="1">Belongs to the helicase family. UvrD subfamily.</text>
</comment>
<dbReference type="GO" id="GO:0003677">
    <property type="term" value="F:DNA binding"/>
    <property type="evidence" value="ECO:0007669"/>
    <property type="project" value="InterPro"/>
</dbReference>
<feature type="region of interest" description="Disordered" evidence="11">
    <location>
        <begin position="1"/>
        <end position="49"/>
    </location>
</feature>
<dbReference type="InterPro" id="IPR000212">
    <property type="entry name" value="DNA_helicase_UvrD/REP"/>
</dbReference>